<protein>
    <submittedName>
        <fullName evidence="2">Uncharacterized protein</fullName>
    </submittedName>
</protein>
<keyword evidence="3" id="KW-1185">Reference proteome</keyword>
<gene>
    <name evidence="2" type="ORF">SCF082_LOCUS14554</name>
</gene>
<feature type="non-terminal residue" evidence="2">
    <location>
        <position position="1"/>
    </location>
</feature>
<accession>A0ABP0JYC5</accession>
<evidence type="ECO:0000256" key="1">
    <source>
        <dbReference type="SAM" id="MobiDB-lite"/>
    </source>
</evidence>
<dbReference type="EMBL" id="CAXAMM010009127">
    <property type="protein sequence ID" value="CAK9019516.1"/>
    <property type="molecule type" value="Genomic_DNA"/>
</dbReference>
<organism evidence="2 3">
    <name type="scientific">Durusdinium trenchii</name>
    <dbReference type="NCBI Taxonomy" id="1381693"/>
    <lineage>
        <taxon>Eukaryota</taxon>
        <taxon>Sar</taxon>
        <taxon>Alveolata</taxon>
        <taxon>Dinophyceae</taxon>
        <taxon>Suessiales</taxon>
        <taxon>Symbiodiniaceae</taxon>
        <taxon>Durusdinium</taxon>
    </lineage>
</organism>
<feature type="compositionally biased region" description="Low complexity" evidence="1">
    <location>
        <begin position="1"/>
        <end position="26"/>
    </location>
</feature>
<proteinExistence type="predicted"/>
<evidence type="ECO:0000313" key="3">
    <source>
        <dbReference type="Proteomes" id="UP001642464"/>
    </source>
</evidence>
<feature type="region of interest" description="Disordered" evidence="1">
    <location>
        <begin position="1"/>
        <end position="27"/>
    </location>
</feature>
<dbReference type="Proteomes" id="UP001642464">
    <property type="component" value="Unassembled WGS sequence"/>
</dbReference>
<reference evidence="2 3" key="1">
    <citation type="submission" date="2024-02" db="EMBL/GenBank/DDBJ databases">
        <authorList>
            <person name="Chen Y."/>
            <person name="Shah S."/>
            <person name="Dougan E. K."/>
            <person name="Thang M."/>
            <person name="Chan C."/>
        </authorList>
    </citation>
    <scope>NUCLEOTIDE SEQUENCE [LARGE SCALE GENOMIC DNA]</scope>
</reference>
<sequence>LYNSDRGGSSRSNSGSDRSAGRSSSGELCEADRDVDLEGIYNDALVRGVRFFVADTLDLLRWRVEQDCFVGPAMIDKVVNELVRFPNKQALLGPLLPRQLDEDWIRRVPDVDSSAVLPLTFCRVRGHFRDALRILESQINLAEQKATNAQDGRSAFPESDRSVTPLRHAEADIACAEFAQVLQALIEARDVVRDETTPGEAEHQRQLAHVESLLVARDPRTKLLSAEDWTSDLTLSLARTHALFGCDDRALQLLDGLFDKRDVSKLHRSDLSAVLAILKRLPLESGIPLVFKLVSWVERSRSLAREEASWSSLLQHLLFVAKSLDTAGLDRHAEVWAVADEVYERGLDVAAMADNRLAAATTQDLHTTLLGMYYAIGQYDAGTEFAKNLAEIVELPQTGEQLEAEMFYWAYRQHDPDSVIRCVADLQSLGAEPSTSTIECIVEAYL</sequence>
<evidence type="ECO:0000313" key="2">
    <source>
        <dbReference type="EMBL" id="CAK9019516.1"/>
    </source>
</evidence>
<feature type="non-terminal residue" evidence="2">
    <location>
        <position position="446"/>
    </location>
</feature>
<name>A0ABP0JYC5_9DINO</name>
<comment type="caution">
    <text evidence="2">The sequence shown here is derived from an EMBL/GenBank/DDBJ whole genome shotgun (WGS) entry which is preliminary data.</text>
</comment>